<comment type="catalytic activity">
    <reaction evidence="9">
        <text>glycerol + NAD(+) = dihydroxyacetone + NADH + H(+)</text>
        <dbReference type="Rhea" id="RHEA:13769"/>
        <dbReference type="ChEBI" id="CHEBI:15378"/>
        <dbReference type="ChEBI" id="CHEBI:16016"/>
        <dbReference type="ChEBI" id="CHEBI:17754"/>
        <dbReference type="ChEBI" id="CHEBI:57540"/>
        <dbReference type="ChEBI" id="CHEBI:57945"/>
        <dbReference type="EC" id="1.1.1.6"/>
    </reaction>
</comment>
<sequence>MSKIIMSPGRYIQGSGELKKIKDHIEAFGKSFLIIGTDRAIKQTTSTIETSFKESGCKLSYETFNRECCVEEIERLMKVVKASNCDVIVGVGGGKAFDTAKAVAYYCKLPVIVVPTIAATDAPCSALSVIYTKEGVFSNYLLLPKNPEVVLVDTDIVAEAPVRLLVAGMGDALATYFEARACKEGNRGNMSGEKATLAAMALAKLCYETLLSDGVQAMVACEGNVCTKAVENIIEANTYLSGIGFESGGLAAAHAIHDGFTVLEKTHKLYHGEKVAFGAITELVLENRHLAEIEEAILFCKSVGLPYTFSDLGVADATTKELMSVAVASCGSGETMINEPFVVTPRDVYAALVATDALGKMYK</sequence>
<keyword evidence="5 12" id="KW-0520">NAD</keyword>
<evidence type="ECO:0000256" key="4">
    <source>
        <dbReference type="ARBA" id="ARBA00023002"/>
    </source>
</evidence>
<organism evidence="14 15">
    <name type="scientific">Clostridium estertheticum subsp. estertheticum</name>
    <dbReference type="NCBI Taxonomy" id="1552"/>
    <lineage>
        <taxon>Bacteria</taxon>
        <taxon>Bacillati</taxon>
        <taxon>Bacillota</taxon>
        <taxon>Clostridia</taxon>
        <taxon>Eubacteriales</taxon>
        <taxon>Clostridiaceae</taxon>
        <taxon>Clostridium</taxon>
    </lineage>
</organism>
<keyword evidence="4" id="KW-0560">Oxidoreductase</keyword>
<dbReference type="GO" id="GO:0008888">
    <property type="term" value="F:glycerol dehydrogenase (NAD+) activity"/>
    <property type="evidence" value="ECO:0007669"/>
    <property type="project" value="UniProtKB-EC"/>
</dbReference>
<evidence type="ECO:0000256" key="2">
    <source>
        <dbReference type="ARBA" id="ARBA00022723"/>
    </source>
</evidence>
<evidence type="ECO:0000256" key="9">
    <source>
        <dbReference type="ARBA" id="ARBA00049006"/>
    </source>
</evidence>
<evidence type="ECO:0000256" key="8">
    <source>
        <dbReference type="ARBA" id="ARBA00040132"/>
    </source>
</evidence>
<keyword evidence="2 10" id="KW-0479">Metal-binding</keyword>
<accession>A0A1J0GE13</accession>
<feature type="binding site" evidence="11">
    <location>
        <position position="121"/>
    </location>
    <ligand>
        <name>glycerol</name>
        <dbReference type="ChEBI" id="CHEBI:17754"/>
    </ligand>
</feature>
<comment type="cofactor">
    <cofactor evidence="10">
        <name>Zn(2+)</name>
        <dbReference type="ChEBI" id="CHEBI:29105"/>
    </cofactor>
    <text evidence="10">Binds 1 zinc ion per subunit.</text>
</comment>
<feature type="binding site" evidence="12">
    <location>
        <begin position="94"/>
        <end position="98"/>
    </location>
    <ligand>
        <name>NAD(+)</name>
        <dbReference type="ChEBI" id="CHEBI:57540"/>
    </ligand>
</feature>
<dbReference type="PANTHER" id="PTHR43616">
    <property type="entry name" value="GLYCEROL DEHYDROGENASE"/>
    <property type="match status" value="1"/>
</dbReference>
<proteinExistence type="inferred from homology"/>
<comment type="pathway">
    <text evidence="6">Polyol metabolism; glycerol fermentation; glycerone phosphate from glycerol (oxidative route): step 1/2.</text>
</comment>
<dbReference type="EC" id="1.1.1.6" evidence="7"/>
<dbReference type="InterPro" id="IPR001670">
    <property type="entry name" value="ADH_Fe/GldA"/>
</dbReference>
<evidence type="ECO:0000256" key="3">
    <source>
        <dbReference type="ARBA" id="ARBA00022798"/>
    </source>
</evidence>
<keyword evidence="3" id="KW-0319">Glycerol metabolism</keyword>
<feature type="binding site" evidence="10">
    <location>
        <position position="271"/>
    </location>
    <ligand>
        <name>glycerol</name>
        <dbReference type="ChEBI" id="CHEBI:17754"/>
    </ligand>
</feature>
<feature type="binding site" evidence="10">
    <location>
        <position position="254"/>
    </location>
    <ligand>
        <name>glycerol</name>
        <dbReference type="ChEBI" id="CHEBI:17754"/>
    </ligand>
</feature>
<dbReference type="InterPro" id="IPR016205">
    <property type="entry name" value="Glycerol_DH"/>
</dbReference>
<feature type="binding site" evidence="10">
    <location>
        <position position="171"/>
    </location>
    <ligand>
        <name>glycerol</name>
        <dbReference type="ChEBI" id="CHEBI:17754"/>
    </ligand>
</feature>
<keyword evidence="10" id="KW-0862">Zinc</keyword>
<evidence type="ECO:0000313" key="14">
    <source>
        <dbReference type="EMBL" id="APC39596.1"/>
    </source>
</evidence>
<dbReference type="GO" id="GO:0015980">
    <property type="term" value="P:energy derivation by oxidation of organic compounds"/>
    <property type="evidence" value="ECO:0007669"/>
    <property type="project" value="UniProtKB-ARBA"/>
</dbReference>
<feature type="domain" description="Alcohol dehydrogenase iron-type/glycerol dehydrogenase GldA" evidence="13">
    <location>
        <begin position="8"/>
        <end position="154"/>
    </location>
</feature>
<gene>
    <name evidence="14" type="primary">gldA</name>
    <name evidence="14" type="ORF">A7L45_05700</name>
</gene>
<evidence type="ECO:0000256" key="10">
    <source>
        <dbReference type="PIRSR" id="PIRSR000112-1"/>
    </source>
</evidence>
<dbReference type="OrthoDB" id="5198708at2"/>
<dbReference type="GO" id="GO:0019563">
    <property type="term" value="P:glycerol catabolic process"/>
    <property type="evidence" value="ECO:0007669"/>
    <property type="project" value="UniProtKB-ARBA"/>
</dbReference>
<dbReference type="EMBL" id="CP015756">
    <property type="protein sequence ID" value="APC39596.1"/>
    <property type="molecule type" value="Genomic_DNA"/>
</dbReference>
<dbReference type="NCBIfam" id="NF006941">
    <property type="entry name" value="PRK09423.1"/>
    <property type="match status" value="1"/>
</dbReference>
<dbReference type="SUPFAM" id="SSF56796">
    <property type="entry name" value="Dehydroquinate synthase-like"/>
    <property type="match status" value="1"/>
</dbReference>
<evidence type="ECO:0000256" key="5">
    <source>
        <dbReference type="ARBA" id="ARBA00023027"/>
    </source>
</evidence>
<comment type="similarity">
    <text evidence="1">Belongs to the iron-containing alcohol dehydrogenase family.</text>
</comment>
<dbReference type="FunFam" id="3.40.50.1970:FF:000005">
    <property type="entry name" value="Glycerol dehydrogenase"/>
    <property type="match status" value="1"/>
</dbReference>
<dbReference type="PIRSF" id="PIRSF000112">
    <property type="entry name" value="Glycerol_dehydrogenase"/>
    <property type="match status" value="1"/>
</dbReference>
<dbReference type="AlphaFoldDB" id="A0A1J0GE13"/>
<dbReference type="Proteomes" id="UP000182569">
    <property type="component" value="Chromosome"/>
</dbReference>
<dbReference type="CDD" id="cd08170">
    <property type="entry name" value="GlyDH"/>
    <property type="match status" value="1"/>
</dbReference>
<evidence type="ECO:0000256" key="11">
    <source>
        <dbReference type="PIRSR" id="PIRSR000112-2"/>
    </source>
</evidence>
<evidence type="ECO:0000313" key="15">
    <source>
        <dbReference type="Proteomes" id="UP000182569"/>
    </source>
</evidence>
<evidence type="ECO:0000256" key="1">
    <source>
        <dbReference type="ARBA" id="ARBA00007358"/>
    </source>
</evidence>
<keyword evidence="15" id="KW-1185">Reference proteome</keyword>
<evidence type="ECO:0000256" key="7">
    <source>
        <dbReference type="ARBA" id="ARBA00039147"/>
    </source>
</evidence>
<name>A0A1J0GE13_9CLOT</name>
<feature type="binding site" evidence="12">
    <location>
        <position position="131"/>
    </location>
    <ligand>
        <name>NAD(+)</name>
        <dbReference type="ChEBI" id="CHEBI:57540"/>
    </ligand>
</feature>
<dbReference type="KEGG" id="ceu:A7L45_05700"/>
<reference evidence="15" key="1">
    <citation type="journal article" date="2016" name="Front. Microbiol.">
        <title>Complete Genome Sequence of Clostridium estertheticum DSM 8809, a Microbe Identified in Spoiled Vacuum Packed Beef.</title>
        <authorList>
            <person name="Yu Z."/>
            <person name="Gunn L."/>
            <person name="Brennan E."/>
            <person name="Reid R."/>
            <person name="Wall P.G."/>
            <person name="Gaora O.P."/>
            <person name="Hurley D."/>
            <person name="Bolton D."/>
            <person name="Fanning S."/>
        </authorList>
    </citation>
    <scope>NUCLEOTIDE SEQUENCE [LARGE SCALE GENOMIC DNA]</scope>
    <source>
        <strain evidence="15">DSM 8809</strain>
    </source>
</reference>
<dbReference type="PANTHER" id="PTHR43616:SF5">
    <property type="entry name" value="GLYCEROL DEHYDROGENASE 1"/>
    <property type="match status" value="1"/>
</dbReference>
<dbReference type="PROSITE" id="PS00913">
    <property type="entry name" value="ADH_IRON_1"/>
    <property type="match status" value="1"/>
</dbReference>
<evidence type="ECO:0000256" key="12">
    <source>
        <dbReference type="PIRSR" id="PIRSR000112-3"/>
    </source>
</evidence>
<dbReference type="GO" id="GO:0046872">
    <property type="term" value="F:metal ion binding"/>
    <property type="evidence" value="ECO:0007669"/>
    <property type="project" value="UniProtKB-KW"/>
</dbReference>
<dbReference type="Gene3D" id="1.20.1090.10">
    <property type="entry name" value="Dehydroquinate synthase-like - alpha domain"/>
    <property type="match status" value="1"/>
</dbReference>
<dbReference type="GO" id="GO:0005829">
    <property type="term" value="C:cytosol"/>
    <property type="evidence" value="ECO:0007669"/>
    <property type="project" value="TreeGrafter"/>
</dbReference>
<dbReference type="Gene3D" id="3.40.50.1970">
    <property type="match status" value="1"/>
</dbReference>
<dbReference type="Pfam" id="PF00465">
    <property type="entry name" value="Fe-ADH"/>
    <property type="match status" value="1"/>
</dbReference>
<evidence type="ECO:0000259" key="13">
    <source>
        <dbReference type="Pfam" id="PF00465"/>
    </source>
</evidence>
<dbReference type="STRING" id="1552.A7L45_05700"/>
<protein>
    <recommendedName>
        <fullName evidence="8">Glycerol dehydrogenase</fullName>
        <ecNumber evidence="7">1.1.1.6</ecNumber>
    </recommendedName>
</protein>
<dbReference type="InterPro" id="IPR018211">
    <property type="entry name" value="ADH_Fe_CS"/>
</dbReference>
<feature type="binding site" evidence="12">
    <location>
        <position position="127"/>
    </location>
    <ligand>
        <name>NAD(+)</name>
        <dbReference type="ChEBI" id="CHEBI:57540"/>
    </ligand>
</feature>
<evidence type="ECO:0000256" key="6">
    <source>
        <dbReference type="ARBA" id="ARBA00037918"/>
    </source>
</evidence>
<dbReference type="RefSeq" id="WP_071611889.1">
    <property type="nucleotide sequence ID" value="NZ_CP015756.1"/>
</dbReference>
<feature type="binding site" evidence="12">
    <location>
        <position position="125"/>
    </location>
    <ligand>
        <name>NAD(+)</name>
        <dbReference type="ChEBI" id="CHEBI:57540"/>
    </ligand>
</feature>